<evidence type="ECO:0000313" key="2">
    <source>
        <dbReference type="Proteomes" id="UP001489004"/>
    </source>
</evidence>
<accession>A0AAW1PJY3</accession>
<protein>
    <submittedName>
        <fullName evidence="1">Uncharacterized protein</fullName>
    </submittedName>
</protein>
<proteinExistence type="predicted"/>
<evidence type="ECO:0000313" key="1">
    <source>
        <dbReference type="EMBL" id="KAK9808831.1"/>
    </source>
</evidence>
<comment type="caution">
    <text evidence="1">The sequence shown here is derived from an EMBL/GenBank/DDBJ whole genome shotgun (WGS) entry which is preliminary data.</text>
</comment>
<name>A0AAW1PJY3_9CHLO</name>
<dbReference type="Proteomes" id="UP001489004">
    <property type="component" value="Unassembled WGS sequence"/>
</dbReference>
<sequence length="299" mass="32685">MSELEGPTDEAVSDYLAAMLEENTMANIDLEDLDEMLQGFSPAFAALTPEKRHERLWALLRQVNHIQSAPASSEVPGAAVAAAPAQPAGDTCDLLHQLSLLSKSACAAADSEDHGEAAGAAQQSKHAEAAHRAAQSYMCPEPLCQELDTLQELCPESILRPFLSHVLRERSDCDVQKAAQWLVECEDVEQRQEQWLAAQRRVQEEKEATSRAEQASRKHLLAKYMLQSYSSAAGPKKSAAPLTAWSSDNANQQHKARYRDGKLVTTRGDKFVIEDLSTSWDGGSKGKVVTKGKRGKGYV</sequence>
<organism evidence="1 2">
    <name type="scientific">[Myrmecia] bisecta</name>
    <dbReference type="NCBI Taxonomy" id="41462"/>
    <lineage>
        <taxon>Eukaryota</taxon>
        <taxon>Viridiplantae</taxon>
        <taxon>Chlorophyta</taxon>
        <taxon>core chlorophytes</taxon>
        <taxon>Trebouxiophyceae</taxon>
        <taxon>Trebouxiales</taxon>
        <taxon>Trebouxiaceae</taxon>
        <taxon>Myrmecia</taxon>
    </lineage>
</organism>
<dbReference type="AlphaFoldDB" id="A0AAW1PJY3"/>
<keyword evidence="2" id="KW-1185">Reference proteome</keyword>
<dbReference type="EMBL" id="JALJOR010000011">
    <property type="protein sequence ID" value="KAK9808831.1"/>
    <property type="molecule type" value="Genomic_DNA"/>
</dbReference>
<reference evidence="1 2" key="1">
    <citation type="journal article" date="2024" name="Nat. Commun.">
        <title>Phylogenomics reveals the evolutionary origins of lichenization in chlorophyte algae.</title>
        <authorList>
            <person name="Puginier C."/>
            <person name="Libourel C."/>
            <person name="Otte J."/>
            <person name="Skaloud P."/>
            <person name="Haon M."/>
            <person name="Grisel S."/>
            <person name="Petersen M."/>
            <person name="Berrin J.G."/>
            <person name="Delaux P.M."/>
            <person name="Dal Grande F."/>
            <person name="Keller J."/>
        </authorList>
    </citation>
    <scope>NUCLEOTIDE SEQUENCE [LARGE SCALE GENOMIC DNA]</scope>
    <source>
        <strain evidence="1 2">SAG 2043</strain>
    </source>
</reference>
<gene>
    <name evidence="1" type="ORF">WJX72_004560</name>
</gene>